<dbReference type="CDD" id="cd03191">
    <property type="entry name" value="GST_C_Zeta"/>
    <property type="match status" value="1"/>
</dbReference>
<evidence type="ECO:0000313" key="4">
    <source>
        <dbReference type="EMBL" id="RFC62239.1"/>
    </source>
</evidence>
<dbReference type="RefSeq" id="WP_116684507.1">
    <property type="nucleotide sequence ID" value="NZ_QURL01000008.1"/>
</dbReference>
<evidence type="ECO:0000313" key="5">
    <source>
        <dbReference type="Proteomes" id="UP000264310"/>
    </source>
</evidence>
<evidence type="ECO:0000256" key="1">
    <source>
        <dbReference type="ARBA" id="ARBA00010007"/>
    </source>
</evidence>
<accession>A0A371WZ57</accession>
<organism evidence="4 5">
    <name type="scientific">Fulvimarina endophytica</name>
    <dbReference type="NCBI Taxonomy" id="2293836"/>
    <lineage>
        <taxon>Bacteria</taxon>
        <taxon>Pseudomonadati</taxon>
        <taxon>Pseudomonadota</taxon>
        <taxon>Alphaproteobacteria</taxon>
        <taxon>Hyphomicrobiales</taxon>
        <taxon>Aurantimonadaceae</taxon>
        <taxon>Fulvimarina</taxon>
    </lineage>
</organism>
<evidence type="ECO:0000259" key="2">
    <source>
        <dbReference type="PROSITE" id="PS50404"/>
    </source>
</evidence>
<comment type="caution">
    <text evidence="4">The sequence shown here is derived from an EMBL/GenBank/DDBJ whole genome shotgun (WGS) entry which is preliminary data.</text>
</comment>
<dbReference type="GO" id="GO:0006559">
    <property type="term" value="P:L-phenylalanine catabolic process"/>
    <property type="evidence" value="ECO:0007669"/>
    <property type="project" value="TreeGrafter"/>
</dbReference>
<dbReference type="InterPro" id="IPR040079">
    <property type="entry name" value="Glutathione_S-Trfase"/>
</dbReference>
<dbReference type="GO" id="GO:0016034">
    <property type="term" value="F:maleylacetoacetate isomerase activity"/>
    <property type="evidence" value="ECO:0007669"/>
    <property type="project" value="UniProtKB-EC"/>
</dbReference>
<dbReference type="InterPro" id="IPR036282">
    <property type="entry name" value="Glutathione-S-Trfase_C_sf"/>
</dbReference>
<dbReference type="Gene3D" id="3.40.30.10">
    <property type="entry name" value="Glutaredoxin"/>
    <property type="match status" value="1"/>
</dbReference>
<dbReference type="GO" id="GO:0006749">
    <property type="term" value="P:glutathione metabolic process"/>
    <property type="evidence" value="ECO:0007669"/>
    <property type="project" value="TreeGrafter"/>
</dbReference>
<dbReference type="SUPFAM" id="SSF47616">
    <property type="entry name" value="GST C-terminal domain-like"/>
    <property type="match status" value="1"/>
</dbReference>
<reference evidence="4 5" key="1">
    <citation type="submission" date="2018-08" db="EMBL/GenBank/DDBJ databases">
        <title>Fulvimarina sp. 85, whole genome shotgun sequence.</title>
        <authorList>
            <person name="Tuo L."/>
        </authorList>
    </citation>
    <scope>NUCLEOTIDE SEQUENCE [LARGE SCALE GENOMIC DNA]</scope>
    <source>
        <strain evidence="4 5">85</strain>
    </source>
</reference>
<dbReference type="PROSITE" id="PS50405">
    <property type="entry name" value="GST_CTER"/>
    <property type="match status" value="1"/>
</dbReference>
<dbReference type="InterPro" id="IPR005955">
    <property type="entry name" value="GST_Zeta"/>
</dbReference>
<dbReference type="InterPro" id="IPR010987">
    <property type="entry name" value="Glutathione-S-Trfase_C-like"/>
</dbReference>
<dbReference type="NCBIfam" id="TIGR01262">
    <property type="entry name" value="maiA"/>
    <property type="match status" value="1"/>
</dbReference>
<dbReference type="SUPFAM" id="SSF52833">
    <property type="entry name" value="Thioredoxin-like"/>
    <property type="match status" value="1"/>
</dbReference>
<proteinExistence type="inferred from homology"/>
<protein>
    <submittedName>
        <fullName evidence="4">Maleylacetoacetate isomerase</fullName>
        <ecNumber evidence="4">5.2.1.2</ecNumber>
    </submittedName>
</protein>
<dbReference type="SFLD" id="SFLDS00019">
    <property type="entry name" value="Glutathione_Transferase_(cytos"/>
    <property type="match status" value="1"/>
</dbReference>
<dbReference type="Gene3D" id="1.20.1050.10">
    <property type="match status" value="1"/>
</dbReference>
<comment type="similarity">
    <text evidence="1">Belongs to the GST superfamily. Zeta family.</text>
</comment>
<feature type="domain" description="GST N-terminal" evidence="2">
    <location>
        <begin position="2"/>
        <end position="83"/>
    </location>
</feature>
<dbReference type="GO" id="GO:0004364">
    <property type="term" value="F:glutathione transferase activity"/>
    <property type="evidence" value="ECO:0007669"/>
    <property type="project" value="TreeGrafter"/>
</dbReference>
<keyword evidence="5" id="KW-1185">Reference proteome</keyword>
<evidence type="ECO:0000259" key="3">
    <source>
        <dbReference type="PROSITE" id="PS50405"/>
    </source>
</evidence>
<dbReference type="EC" id="5.2.1.2" evidence="4"/>
<dbReference type="PANTHER" id="PTHR42673:SF4">
    <property type="entry name" value="MALEYLACETOACETATE ISOMERASE"/>
    <property type="match status" value="1"/>
</dbReference>
<dbReference type="Pfam" id="PF13410">
    <property type="entry name" value="GST_C_2"/>
    <property type="match status" value="1"/>
</dbReference>
<dbReference type="InterPro" id="IPR034330">
    <property type="entry name" value="GST_Zeta_C"/>
</dbReference>
<gene>
    <name evidence="4" type="primary">maiA</name>
    <name evidence="4" type="ORF">DYI37_17175</name>
</gene>
<dbReference type="SFLD" id="SFLDG00358">
    <property type="entry name" value="Main_(cytGST)"/>
    <property type="match status" value="1"/>
</dbReference>
<dbReference type="GO" id="GO:0005737">
    <property type="term" value="C:cytoplasm"/>
    <property type="evidence" value="ECO:0007669"/>
    <property type="project" value="InterPro"/>
</dbReference>
<dbReference type="Pfam" id="PF13417">
    <property type="entry name" value="GST_N_3"/>
    <property type="match status" value="1"/>
</dbReference>
<dbReference type="InterPro" id="IPR004045">
    <property type="entry name" value="Glutathione_S-Trfase_N"/>
</dbReference>
<sequence length="223" mass="24095">MARPLLYDYWRSSASYRVRIALNLKAIAFDRVAVDLVAGAHRSPAHLAVNPQGLVPALEIDGQILTQSLAIIEYLDETRPEPALLPGDPMARAKVRRLALAVACDIHPVSNLGVLARVGALAGPQARTDWNRDNIAEGLEAIEAMLDHPGFSGRFCHGTEPSLADCALVPQLYNAARWGVDFAHLPRISAVSRACGGHPAFVAAHPDQFDPSREARAFEGERA</sequence>
<dbReference type="AlphaFoldDB" id="A0A371WZ57"/>
<dbReference type="InterPro" id="IPR034333">
    <property type="entry name" value="GST_Zeta_N"/>
</dbReference>
<name>A0A371WZ57_9HYPH</name>
<dbReference type="InterPro" id="IPR036249">
    <property type="entry name" value="Thioredoxin-like_sf"/>
</dbReference>
<dbReference type="Proteomes" id="UP000264310">
    <property type="component" value="Unassembled WGS sequence"/>
</dbReference>
<dbReference type="CDD" id="cd03042">
    <property type="entry name" value="GST_N_Zeta"/>
    <property type="match status" value="1"/>
</dbReference>
<dbReference type="EMBL" id="QURL01000008">
    <property type="protein sequence ID" value="RFC62239.1"/>
    <property type="molecule type" value="Genomic_DNA"/>
</dbReference>
<keyword evidence="4" id="KW-0413">Isomerase</keyword>
<dbReference type="OrthoDB" id="509852at2"/>
<feature type="domain" description="GST C-terminal" evidence="3">
    <location>
        <begin position="88"/>
        <end position="218"/>
    </location>
</feature>
<dbReference type="PANTHER" id="PTHR42673">
    <property type="entry name" value="MALEYLACETOACETATE ISOMERASE"/>
    <property type="match status" value="1"/>
</dbReference>
<dbReference type="PROSITE" id="PS50404">
    <property type="entry name" value="GST_NTER"/>
    <property type="match status" value="1"/>
</dbReference>